<protein>
    <recommendedName>
        <fullName evidence="4">Histidine kinase domain-containing protein</fullName>
    </recommendedName>
</protein>
<sequence>MLTGRTKAIASEFAPPAHSEPDVIEIADRERRRLGRELHDGLCQSLAGIAALTAALSRDLAANVGPGPAASASEILRLLNEAISEARDLARGLTPVAVRGRSLVDALGALARNVSRAHGTHCVLIDDGRCPSLRGETTTHLVRIAQEAVRNAISHGKADEIEIRLDCRCSMAVLSICDRGVGLPEDFRDRAGLGLHTMEYRADAIGGALKVAPHPVRGVVVTCAFPLPAPAGHRGADAQMPN</sequence>
<evidence type="ECO:0000313" key="5">
    <source>
        <dbReference type="EMBL" id="MBR1138674.1"/>
    </source>
</evidence>
<feature type="domain" description="Histidine kinase" evidence="4">
    <location>
        <begin position="141"/>
        <end position="229"/>
    </location>
</feature>
<keyword evidence="3" id="KW-0902">Two-component regulatory system</keyword>
<dbReference type="EMBL" id="JAFCLK010000023">
    <property type="protein sequence ID" value="MBR1138674.1"/>
    <property type="molecule type" value="Genomic_DNA"/>
</dbReference>
<name>A0ABS5GBN4_9BRAD</name>
<accession>A0ABS5GBN4</accession>
<proteinExistence type="predicted"/>
<evidence type="ECO:0000256" key="1">
    <source>
        <dbReference type="ARBA" id="ARBA00022679"/>
    </source>
</evidence>
<dbReference type="InterPro" id="IPR050482">
    <property type="entry name" value="Sensor_HK_TwoCompSys"/>
</dbReference>
<organism evidence="5 6">
    <name type="scientific">Bradyrhizobium denitrificans</name>
    <dbReference type="NCBI Taxonomy" id="2734912"/>
    <lineage>
        <taxon>Bacteria</taxon>
        <taxon>Pseudomonadati</taxon>
        <taxon>Pseudomonadota</taxon>
        <taxon>Alphaproteobacteria</taxon>
        <taxon>Hyphomicrobiales</taxon>
        <taxon>Nitrobacteraceae</taxon>
        <taxon>Bradyrhizobium</taxon>
    </lineage>
</organism>
<gene>
    <name evidence="5" type="ORF">JQ619_23190</name>
</gene>
<dbReference type="CDD" id="cd16917">
    <property type="entry name" value="HATPase_UhpB-NarQ-NarX-like"/>
    <property type="match status" value="1"/>
</dbReference>
<keyword evidence="6" id="KW-1185">Reference proteome</keyword>
<dbReference type="PANTHER" id="PTHR24421">
    <property type="entry name" value="NITRATE/NITRITE SENSOR PROTEIN NARX-RELATED"/>
    <property type="match status" value="1"/>
</dbReference>
<dbReference type="InterPro" id="IPR036890">
    <property type="entry name" value="HATPase_C_sf"/>
</dbReference>
<dbReference type="SUPFAM" id="SSF55874">
    <property type="entry name" value="ATPase domain of HSP90 chaperone/DNA topoisomerase II/histidine kinase"/>
    <property type="match status" value="1"/>
</dbReference>
<evidence type="ECO:0000313" key="6">
    <source>
        <dbReference type="Proteomes" id="UP001314635"/>
    </source>
</evidence>
<keyword evidence="1" id="KW-0808">Transferase</keyword>
<dbReference type="Proteomes" id="UP001314635">
    <property type="component" value="Unassembled WGS sequence"/>
</dbReference>
<dbReference type="InterPro" id="IPR005467">
    <property type="entry name" value="His_kinase_dom"/>
</dbReference>
<comment type="caution">
    <text evidence="5">The sequence shown here is derived from an EMBL/GenBank/DDBJ whole genome shotgun (WGS) entry which is preliminary data.</text>
</comment>
<dbReference type="PROSITE" id="PS50109">
    <property type="entry name" value="HIS_KIN"/>
    <property type="match status" value="1"/>
</dbReference>
<keyword evidence="2" id="KW-0418">Kinase</keyword>
<evidence type="ECO:0000256" key="2">
    <source>
        <dbReference type="ARBA" id="ARBA00022777"/>
    </source>
</evidence>
<dbReference type="PANTHER" id="PTHR24421:SF58">
    <property type="entry name" value="SIGNAL TRANSDUCTION HISTIDINE-PROTEIN KINASE_PHOSPHATASE UHPB"/>
    <property type="match status" value="1"/>
</dbReference>
<dbReference type="InterPro" id="IPR003594">
    <property type="entry name" value="HATPase_dom"/>
</dbReference>
<dbReference type="InterPro" id="IPR011712">
    <property type="entry name" value="Sig_transdc_His_kin_sub3_dim/P"/>
</dbReference>
<dbReference type="SMART" id="SM00387">
    <property type="entry name" value="HATPase_c"/>
    <property type="match status" value="1"/>
</dbReference>
<dbReference type="Pfam" id="PF02518">
    <property type="entry name" value="HATPase_c"/>
    <property type="match status" value="1"/>
</dbReference>
<evidence type="ECO:0000259" key="4">
    <source>
        <dbReference type="PROSITE" id="PS50109"/>
    </source>
</evidence>
<evidence type="ECO:0000256" key="3">
    <source>
        <dbReference type="ARBA" id="ARBA00023012"/>
    </source>
</evidence>
<dbReference type="Pfam" id="PF07730">
    <property type="entry name" value="HisKA_3"/>
    <property type="match status" value="1"/>
</dbReference>
<dbReference type="Gene3D" id="3.30.565.10">
    <property type="entry name" value="Histidine kinase-like ATPase, C-terminal domain"/>
    <property type="match status" value="1"/>
</dbReference>
<reference evidence="6" key="1">
    <citation type="journal article" date="2021" name="ISME J.">
        <title>Evolutionary origin and ecological implication of a unique nif island in free-living Bradyrhizobium lineages.</title>
        <authorList>
            <person name="Tao J."/>
        </authorList>
    </citation>
    <scope>NUCLEOTIDE SEQUENCE [LARGE SCALE GENOMIC DNA]</scope>
    <source>
        <strain evidence="6">SZCCT0094</strain>
    </source>
</reference>
<dbReference type="Gene3D" id="1.20.5.1930">
    <property type="match status" value="1"/>
</dbReference>